<evidence type="ECO:0000313" key="7">
    <source>
        <dbReference type="Proteomes" id="UP001596052"/>
    </source>
</evidence>
<evidence type="ECO:0000256" key="3">
    <source>
        <dbReference type="ARBA" id="ARBA00023082"/>
    </source>
</evidence>
<dbReference type="InterPro" id="IPR007627">
    <property type="entry name" value="RNA_pol_sigma70_r2"/>
</dbReference>
<comment type="similarity">
    <text evidence="1">Belongs to the sigma-70 factor family. ECF subfamily.</text>
</comment>
<dbReference type="EMBL" id="JBHSMQ010000007">
    <property type="protein sequence ID" value="MFC5456776.1"/>
    <property type="molecule type" value="Genomic_DNA"/>
</dbReference>
<dbReference type="PANTHER" id="PTHR43133">
    <property type="entry name" value="RNA POLYMERASE ECF-TYPE SIGMA FACTO"/>
    <property type="match status" value="1"/>
</dbReference>
<dbReference type="InterPro" id="IPR013324">
    <property type="entry name" value="RNA_pol_sigma_r3/r4-like"/>
</dbReference>
<evidence type="ECO:0000256" key="1">
    <source>
        <dbReference type="ARBA" id="ARBA00010641"/>
    </source>
</evidence>
<feature type="domain" description="RNA polymerase sigma-70 region 2" evidence="5">
    <location>
        <begin position="14"/>
        <end position="81"/>
    </location>
</feature>
<dbReference type="Gene3D" id="1.10.10.10">
    <property type="entry name" value="Winged helix-like DNA-binding domain superfamily/Winged helix DNA-binding domain"/>
    <property type="match status" value="1"/>
</dbReference>
<evidence type="ECO:0000256" key="2">
    <source>
        <dbReference type="ARBA" id="ARBA00023015"/>
    </source>
</evidence>
<dbReference type="RefSeq" id="WP_377169370.1">
    <property type="nucleotide sequence ID" value="NZ_JBHSMQ010000007.1"/>
</dbReference>
<dbReference type="InterPro" id="IPR013325">
    <property type="entry name" value="RNA_pol_sigma_r2"/>
</dbReference>
<dbReference type="NCBIfam" id="TIGR02989">
    <property type="entry name" value="Sig-70_gvs1"/>
    <property type="match status" value="1"/>
</dbReference>
<dbReference type="Proteomes" id="UP001596052">
    <property type="component" value="Unassembled WGS sequence"/>
</dbReference>
<dbReference type="InterPro" id="IPR036388">
    <property type="entry name" value="WH-like_DNA-bd_sf"/>
</dbReference>
<organism evidence="6 7">
    <name type="scientific">Prosthecobacter fluviatilis</name>
    <dbReference type="NCBI Taxonomy" id="445931"/>
    <lineage>
        <taxon>Bacteria</taxon>
        <taxon>Pseudomonadati</taxon>
        <taxon>Verrucomicrobiota</taxon>
        <taxon>Verrucomicrobiia</taxon>
        <taxon>Verrucomicrobiales</taxon>
        <taxon>Verrucomicrobiaceae</taxon>
        <taxon>Prosthecobacter</taxon>
    </lineage>
</organism>
<keyword evidence="2" id="KW-0805">Transcription regulation</keyword>
<name>A0ABW0KUU2_9BACT</name>
<dbReference type="SUPFAM" id="SSF88946">
    <property type="entry name" value="Sigma2 domain of RNA polymerase sigma factors"/>
    <property type="match status" value="1"/>
</dbReference>
<dbReference type="SUPFAM" id="SSF88659">
    <property type="entry name" value="Sigma3 and sigma4 domains of RNA polymerase sigma factors"/>
    <property type="match status" value="1"/>
</dbReference>
<evidence type="ECO:0000313" key="6">
    <source>
        <dbReference type="EMBL" id="MFC5456776.1"/>
    </source>
</evidence>
<dbReference type="PANTHER" id="PTHR43133:SF51">
    <property type="entry name" value="RNA POLYMERASE SIGMA FACTOR"/>
    <property type="match status" value="1"/>
</dbReference>
<keyword evidence="3" id="KW-0731">Sigma factor</keyword>
<evidence type="ECO:0000259" key="5">
    <source>
        <dbReference type="Pfam" id="PF04542"/>
    </source>
</evidence>
<accession>A0ABW0KUU2</accession>
<dbReference type="InterPro" id="IPR014331">
    <property type="entry name" value="RNA_pol_sigma70_ECF_RHOBA"/>
</dbReference>
<keyword evidence="7" id="KW-1185">Reference proteome</keyword>
<dbReference type="InterPro" id="IPR014284">
    <property type="entry name" value="RNA_pol_sigma-70_dom"/>
</dbReference>
<proteinExistence type="inferred from homology"/>
<dbReference type="Pfam" id="PF04542">
    <property type="entry name" value="Sigma70_r2"/>
    <property type="match status" value="1"/>
</dbReference>
<reference evidence="7" key="1">
    <citation type="journal article" date="2019" name="Int. J. Syst. Evol. Microbiol.">
        <title>The Global Catalogue of Microorganisms (GCM) 10K type strain sequencing project: providing services to taxonomists for standard genome sequencing and annotation.</title>
        <authorList>
            <consortium name="The Broad Institute Genomics Platform"/>
            <consortium name="The Broad Institute Genome Sequencing Center for Infectious Disease"/>
            <person name="Wu L."/>
            <person name="Ma J."/>
        </authorList>
    </citation>
    <scope>NUCLEOTIDE SEQUENCE [LARGE SCALE GENOMIC DNA]</scope>
    <source>
        <strain evidence="7">CGMCC 4.1469</strain>
    </source>
</reference>
<keyword evidence="4" id="KW-0804">Transcription</keyword>
<evidence type="ECO:0000256" key="4">
    <source>
        <dbReference type="ARBA" id="ARBA00023163"/>
    </source>
</evidence>
<dbReference type="Gene3D" id="1.10.1740.10">
    <property type="match status" value="1"/>
</dbReference>
<sequence length="176" mass="20377">MPGDFQTHAPFLRLYVEHEPSLRGYVRSLVPALQDAQDVMQEVAAALWKRFHTLSSHEDFRRWAFGVARLEALEYLRKCRRDRHVFGDEMFELLAAEAEEAADDLVEERKALDVCLQKLPHEQRSLVESAYAPGVRIDMLAQQLGRTAMALYKTLHRIRMALIECARKQLSREELA</sequence>
<dbReference type="NCBIfam" id="TIGR02937">
    <property type="entry name" value="sigma70-ECF"/>
    <property type="match status" value="1"/>
</dbReference>
<dbReference type="InterPro" id="IPR039425">
    <property type="entry name" value="RNA_pol_sigma-70-like"/>
</dbReference>
<gene>
    <name evidence="6" type="ORF">ACFQDI_18055</name>
</gene>
<comment type="caution">
    <text evidence="6">The sequence shown here is derived from an EMBL/GenBank/DDBJ whole genome shotgun (WGS) entry which is preliminary data.</text>
</comment>
<protein>
    <submittedName>
        <fullName evidence="6">Sigma-70 family RNA polymerase sigma factor</fullName>
    </submittedName>
</protein>